<evidence type="ECO:0000256" key="6">
    <source>
        <dbReference type="ARBA" id="ARBA00023136"/>
    </source>
</evidence>
<comment type="similarity">
    <text evidence="2">Belongs to the EamA transporter family.</text>
</comment>
<keyword evidence="4 7" id="KW-0812">Transmembrane</keyword>
<evidence type="ECO:0000256" key="4">
    <source>
        <dbReference type="ARBA" id="ARBA00022692"/>
    </source>
</evidence>
<feature type="domain" description="EamA" evidence="8">
    <location>
        <begin position="8"/>
        <end position="140"/>
    </location>
</feature>
<keyword evidence="3" id="KW-1003">Cell membrane</keyword>
<dbReference type="Gene3D" id="1.10.3730.20">
    <property type="match status" value="1"/>
</dbReference>
<dbReference type="InterPro" id="IPR000620">
    <property type="entry name" value="EamA_dom"/>
</dbReference>
<proteinExistence type="inferred from homology"/>
<protein>
    <submittedName>
        <fullName evidence="9">Membrane protein</fullName>
    </submittedName>
</protein>
<feature type="transmembrane region" description="Helical" evidence="7">
    <location>
        <begin position="271"/>
        <end position="290"/>
    </location>
</feature>
<feature type="transmembrane region" description="Helical" evidence="7">
    <location>
        <begin position="243"/>
        <end position="265"/>
    </location>
</feature>
<evidence type="ECO:0000313" key="10">
    <source>
        <dbReference type="Proteomes" id="UP000681035"/>
    </source>
</evidence>
<evidence type="ECO:0000256" key="1">
    <source>
        <dbReference type="ARBA" id="ARBA00004651"/>
    </source>
</evidence>
<sequence length="294" mass="32428">MSNRQKLMGHLYAIFTTLVWGSCFVLTKVMLTAYTPTQIIPLRMGLAYLALWALRPKTMKLPWKDELMFILIGITGGSFYFFLQNTASAHTSAANVSILVSMSPILTVILAQLFSRRGEKLGKWVYIGAVVAIAGVVMVVLNGTLSFHLSPLGDLLALAAALMWAVYSILVKKYTERYDNFLVTRRVFLWAFLTSLPLVLLTDGLPSLTPLFTQPNILVSWLFLGVFGNAVCFAIWNIAFKRLGVVITNNYLYATPFVTVVAGWLLLGEKISLMCIIGAVLITLGVIFAGKSDS</sequence>
<feature type="domain" description="EamA" evidence="8">
    <location>
        <begin position="152"/>
        <end position="288"/>
    </location>
</feature>
<evidence type="ECO:0000313" key="9">
    <source>
        <dbReference type="EMBL" id="BCK81446.1"/>
    </source>
</evidence>
<dbReference type="Pfam" id="PF00892">
    <property type="entry name" value="EamA"/>
    <property type="match status" value="2"/>
</dbReference>
<dbReference type="InterPro" id="IPR050638">
    <property type="entry name" value="AA-Vitamin_Transporters"/>
</dbReference>
<feature type="transmembrane region" description="Helical" evidence="7">
    <location>
        <begin position="155"/>
        <end position="175"/>
    </location>
</feature>
<dbReference type="EMBL" id="AP023418">
    <property type="protein sequence ID" value="BCK81446.1"/>
    <property type="molecule type" value="Genomic_DNA"/>
</dbReference>
<feature type="transmembrane region" description="Helical" evidence="7">
    <location>
        <begin position="12"/>
        <end position="31"/>
    </location>
</feature>
<keyword evidence="5 7" id="KW-1133">Transmembrane helix</keyword>
<dbReference type="PROSITE" id="PS51257">
    <property type="entry name" value="PROKAR_LIPOPROTEIN"/>
    <property type="match status" value="1"/>
</dbReference>
<organism evidence="9 10">
    <name type="scientific">Vescimonas coprocola</name>
    <dbReference type="NCBI Taxonomy" id="2714355"/>
    <lineage>
        <taxon>Bacteria</taxon>
        <taxon>Bacillati</taxon>
        <taxon>Bacillota</taxon>
        <taxon>Clostridia</taxon>
        <taxon>Eubacteriales</taxon>
        <taxon>Oscillospiraceae</taxon>
        <taxon>Vescimonas</taxon>
    </lineage>
</organism>
<feature type="transmembrane region" description="Helical" evidence="7">
    <location>
        <begin position="126"/>
        <end position="149"/>
    </location>
</feature>
<dbReference type="RefSeq" id="WP_021859472.1">
    <property type="nucleotide sequence ID" value="NZ_AP023418.1"/>
</dbReference>
<dbReference type="AlphaFoldDB" id="A0A810Q707"/>
<feature type="transmembrane region" description="Helical" evidence="7">
    <location>
        <begin position="187"/>
        <end position="205"/>
    </location>
</feature>
<feature type="transmembrane region" description="Helical" evidence="7">
    <location>
        <begin position="66"/>
        <end position="83"/>
    </location>
</feature>
<dbReference type="InterPro" id="IPR037185">
    <property type="entry name" value="EmrE-like"/>
</dbReference>
<keyword evidence="10" id="KW-1185">Reference proteome</keyword>
<keyword evidence="6 7" id="KW-0472">Membrane</keyword>
<accession>A0A810Q707</accession>
<feature type="transmembrane region" description="Helical" evidence="7">
    <location>
        <begin position="217"/>
        <end position="236"/>
    </location>
</feature>
<evidence type="ECO:0000256" key="3">
    <source>
        <dbReference type="ARBA" id="ARBA00022475"/>
    </source>
</evidence>
<evidence type="ECO:0000256" key="2">
    <source>
        <dbReference type="ARBA" id="ARBA00007362"/>
    </source>
</evidence>
<dbReference type="SUPFAM" id="SSF103481">
    <property type="entry name" value="Multidrug resistance efflux transporter EmrE"/>
    <property type="match status" value="2"/>
</dbReference>
<comment type="subcellular location">
    <subcellularLocation>
        <location evidence="1">Cell membrane</location>
        <topology evidence="1">Multi-pass membrane protein</topology>
    </subcellularLocation>
</comment>
<evidence type="ECO:0000256" key="5">
    <source>
        <dbReference type="ARBA" id="ARBA00022989"/>
    </source>
</evidence>
<dbReference type="KEGG" id="vcop:MM50RIKEN_12090"/>
<gene>
    <name evidence="9" type="ORF">MM50RIKEN_12090</name>
</gene>
<evidence type="ECO:0000259" key="8">
    <source>
        <dbReference type="Pfam" id="PF00892"/>
    </source>
</evidence>
<dbReference type="PANTHER" id="PTHR32322">
    <property type="entry name" value="INNER MEMBRANE TRANSPORTER"/>
    <property type="match status" value="1"/>
</dbReference>
<dbReference type="Proteomes" id="UP000681035">
    <property type="component" value="Chromosome"/>
</dbReference>
<dbReference type="PANTHER" id="PTHR32322:SF18">
    <property type="entry name" value="S-ADENOSYLMETHIONINE_S-ADENOSYLHOMOCYSTEINE TRANSPORTER"/>
    <property type="match status" value="1"/>
</dbReference>
<dbReference type="GO" id="GO:0005886">
    <property type="term" value="C:plasma membrane"/>
    <property type="evidence" value="ECO:0007669"/>
    <property type="project" value="UniProtKB-SubCell"/>
</dbReference>
<evidence type="ECO:0000256" key="7">
    <source>
        <dbReference type="SAM" id="Phobius"/>
    </source>
</evidence>
<feature type="transmembrane region" description="Helical" evidence="7">
    <location>
        <begin position="95"/>
        <end position="114"/>
    </location>
</feature>
<feature type="transmembrane region" description="Helical" evidence="7">
    <location>
        <begin position="37"/>
        <end position="54"/>
    </location>
</feature>
<name>A0A810Q707_9FIRM</name>
<reference evidence="9" key="1">
    <citation type="submission" date="2020-09" db="EMBL/GenBank/DDBJ databases">
        <title>New species isolated from human feces.</title>
        <authorList>
            <person name="Kitahara M."/>
            <person name="Shigeno Y."/>
            <person name="Shime M."/>
            <person name="Matsumoto Y."/>
            <person name="Nakamura S."/>
            <person name="Motooka D."/>
            <person name="Fukuoka S."/>
            <person name="Nishikawa H."/>
            <person name="Benno Y."/>
        </authorList>
    </citation>
    <scope>NUCLEOTIDE SEQUENCE</scope>
    <source>
        <strain evidence="9">MM50</strain>
    </source>
</reference>